<dbReference type="Pfam" id="PF10531">
    <property type="entry name" value="SLBB"/>
    <property type="match status" value="1"/>
</dbReference>
<feature type="binding site" evidence="8">
    <location>
        <position position="414"/>
    </location>
    <ligand>
        <name>[4Fe-4S] cluster</name>
        <dbReference type="ChEBI" id="CHEBI:49883"/>
        <label>2</label>
    </ligand>
</feature>
<dbReference type="NCBIfam" id="TIGR01945">
    <property type="entry name" value="rnfC"/>
    <property type="match status" value="1"/>
</dbReference>
<evidence type="ECO:0000256" key="7">
    <source>
        <dbReference type="ARBA" id="ARBA00023014"/>
    </source>
</evidence>
<dbReference type="InterPro" id="IPR017900">
    <property type="entry name" value="4Fe4S_Fe_S_CS"/>
</dbReference>
<feature type="binding site" evidence="8">
    <location>
        <position position="369"/>
    </location>
    <ligand>
        <name>[4Fe-4S] cluster</name>
        <dbReference type="ChEBI" id="CHEBI:49883"/>
        <label>1</label>
    </ligand>
</feature>
<dbReference type="Pfam" id="PF01512">
    <property type="entry name" value="Complex1_51K"/>
    <property type="match status" value="1"/>
</dbReference>
<feature type="binding site" evidence="8">
    <location>
        <position position="379"/>
    </location>
    <ligand>
        <name>[4Fe-4S] cluster</name>
        <dbReference type="ChEBI" id="CHEBI:49883"/>
        <label>2</label>
    </ligand>
</feature>
<organism evidence="10 11">
    <name type="scientific">Porphyromonas canoris</name>
    <dbReference type="NCBI Taxonomy" id="36875"/>
    <lineage>
        <taxon>Bacteria</taxon>
        <taxon>Pseudomonadati</taxon>
        <taxon>Bacteroidota</taxon>
        <taxon>Bacteroidia</taxon>
        <taxon>Bacteroidales</taxon>
        <taxon>Porphyromonadaceae</taxon>
        <taxon>Porphyromonas</taxon>
    </lineage>
</organism>
<dbReference type="Proteomes" id="UP000030101">
    <property type="component" value="Unassembled WGS sequence"/>
</dbReference>
<comment type="similarity">
    <text evidence="8">Belongs to the 4Fe4S bacterial-type ferredoxin family. RnfC subfamily.</text>
</comment>
<evidence type="ECO:0000256" key="6">
    <source>
        <dbReference type="ARBA" id="ARBA00023004"/>
    </source>
</evidence>
<keyword evidence="1 8" id="KW-0813">Transport</keyword>
<dbReference type="InterPro" id="IPR017896">
    <property type="entry name" value="4Fe4S_Fe-S-bd"/>
</dbReference>
<feature type="binding site" evidence="8">
    <location>
        <position position="418"/>
    </location>
    <ligand>
        <name>[4Fe-4S] cluster</name>
        <dbReference type="ChEBI" id="CHEBI:49883"/>
        <label>1</label>
    </ligand>
</feature>
<dbReference type="EMBL" id="JQZV01000004">
    <property type="protein sequence ID" value="KGN93159.1"/>
    <property type="molecule type" value="Genomic_DNA"/>
</dbReference>
<feature type="binding site" evidence="8">
    <location>
        <position position="408"/>
    </location>
    <ligand>
        <name>[4Fe-4S] cluster</name>
        <dbReference type="ChEBI" id="CHEBI:49883"/>
        <label>2</label>
    </ligand>
</feature>
<dbReference type="Gene3D" id="3.30.70.20">
    <property type="match status" value="1"/>
</dbReference>
<keyword evidence="11" id="KW-1185">Reference proteome</keyword>
<evidence type="ECO:0000256" key="5">
    <source>
        <dbReference type="ARBA" id="ARBA00022982"/>
    </source>
</evidence>
<keyword evidence="7 8" id="KW-0411">Iron-sulfur</keyword>
<dbReference type="Pfam" id="PF13187">
    <property type="entry name" value="Fer4_9"/>
    <property type="match status" value="1"/>
</dbReference>
<dbReference type="PROSITE" id="PS00198">
    <property type="entry name" value="4FE4S_FER_1"/>
    <property type="match status" value="1"/>
</dbReference>
<keyword evidence="8" id="KW-1278">Translocase</keyword>
<evidence type="ECO:0000313" key="11">
    <source>
        <dbReference type="Proteomes" id="UP000030101"/>
    </source>
</evidence>
<evidence type="ECO:0000256" key="2">
    <source>
        <dbReference type="ARBA" id="ARBA00022485"/>
    </source>
</evidence>
<comment type="subcellular location">
    <subcellularLocation>
        <location evidence="8">Cell membrane</location>
        <topology evidence="8">Peripheral membrane protein</topology>
    </subcellularLocation>
</comment>
<keyword evidence="8" id="KW-0472">Membrane</keyword>
<keyword evidence="2 8" id="KW-0004">4Fe-4S</keyword>
<gene>
    <name evidence="8" type="primary">rnfC</name>
    <name evidence="10" type="ORF">HQ43_02415</name>
</gene>
<dbReference type="SUPFAM" id="SSF142019">
    <property type="entry name" value="Nqo1 FMN-binding domain-like"/>
    <property type="match status" value="1"/>
</dbReference>
<evidence type="ECO:0000256" key="8">
    <source>
        <dbReference type="HAMAP-Rule" id="MF_00461"/>
    </source>
</evidence>
<comment type="function">
    <text evidence="8">Part of a membrane-bound complex that couples electron transfer with translocation of ions across the membrane.</text>
</comment>
<dbReference type="EC" id="7.-.-.-" evidence="8"/>
<dbReference type="Pfam" id="PF13375">
    <property type="entry name" value="RnfC_N"/>
    <property type="match status" value="1"/>
</dbReference>
<dbReference type="Gene3D" id="3.40.50.11540">
    <property type="entry name" value="NADH-ubiquinone oxidoreductase 51kDa subunit"/>
    <property type="match status" value="1"/>
</dbReference>
<keyword evidence="8" id="KW-1003">Cell membrane</keyword>
<feature type="binding site" evidence="8">
    <location>
        <position position="375"/>
    </location>
    <ligand>
        <name>[4Fe-4S] cluster</name>
        <dbReference type="ChEBI" id="CHEBI:49883"/>
        <label>1</label>
    </ligand>
</feature>
<evidence type="ECO:0000313" key="10">
    <source>
        <dbReference type="EMBL" id="KGN93159.1"/>
    </source>
</evidence>
<comment type="cofactor">
    <cofactor evidence="8">
        <name>[4Fe-4S] cluster</name>
        <dbReference type="ChEBI" id="CHEBI:49883"/>
    </cofactor>
    <text evidence="8">Binds 2 [4Fe-4S] clusters per subunit.</text>
</comment>
<dbReference type="RefSeq" id="WP_036789172.1">
    <property type="nucleotide sequence ID" value="NZ_JQZV01000004.1"/>
</dbReference>
<dbReference type="InterPro" id="IPR010208">
    <property type="entry name" value="Ion_transpt_RnfC/RsxC"/>
</dbReference>
<keyword evidence="6 8" id="KW-0408">Iron</keyword>
<feature type="binding site" evidence="8">
    <location>
        <position position="411"/>
    </location>
    <ligand>
        <name>[4Fe-4S] cluster</name>
        <dbReference type="ChEBI" id="CHEBI:49883"/>
        <label>2</label>
    </ligand>
</feature>
<comment type="caution">
    <text evidence="10">The sequence shown here is derived from an EMBL/GenBank/DDBJ whole genome shotgun (WGS) entry which is preliminary data.</text>
</comment>
<keyword evidence="5 8" id="KW-0249">Electron transport</keyword>
<keyword evidence="4 8" id="KW-0677">Repeat</keyword>
<dbReference type="SUPFAM" id="SSF46548">
    <property type="entry name" value="alpha-helical ferredoxin"/>
    <property type="match status" value="1"/>
</dbReference>
<proteinExistence type="inferred from homology"/>
<dbReference type="PROSITE" id="PS51379">
    <property type="entry name" value="4FE4S_FER_2"/>
    <property type="match status" value="1"/>
</dbReference>
<evidence type="ECO:0000256" key="4">
    <source>
        <dbReference type="ARBA" id="ARBA00022737"/>
    </source>
</evidence>
<reference evidence="10 11" key="1">
    <citation type="submission" date="2014-08" db="EMBL/GenBank/DDBJ databases">
        <title>Porphyromonas canoris strain:OH2762 Genome sequencing.</title>
        <authorList>
            <person name="Wallis C."/>
            <person name="Deusch O."/>
            <person name="O'Flynn C."/>
            <person name="Davis I."/>
            <person name="Jospin G."/>
            <person name="Darling A.E."/>
            <person name="Coil D.A."/>
            <person name="Alexiev A."/>
            <person name="Horsfall A."/>
            <person name="Kirkwood N."/>
            <person name="Harris S."/>
            <person name="Eisen J.A."/>
        </authorList>
    </citation>
    <scope>NUCLEOTIDE SEQUENCE [LARGE SCALE GENOMIC DNA]</scope>
    <source>
        <strain evidence="11">COT-108 OH2762</strain>
    </source>
</reference>
<dbReference type="InterPro" id="IPR019554">
    <property type="entry name" value="Soluble_ligand-bd"/>
</dbReference>
<feature type="binding site" evidence="8">
    <location>
        <position position="372"/>
    </location>
    <ligand>
        <name>[4Fe-4S] cluster</name>
        <dbReference type="ChEBI" id="CHEBI:49883"/>
        <label>1</label>
    </ligand>
</feature>
<dbReference type="InterPro" id="IPR026902">
    <property type="entry name" value="RnfC_N"/>
</dbReference>
<feature type="domain" description="4Fe-4S ferredoxin-type" evidence="9">
    <location>
        <begin position="398"/>
        <end position="428"/>
    </location>
</feature>
<name>A0ABR4XN81_9PORP</name>
<evidence type="ECO:0000256" key="1">
    <source>
        <dbReference type="ARBA" id="ARBA00022448"/>
    </source>
</evidence>
<protein>
    <recommendedName>
        <fullName evidence="8">Ion-translocating oxidoreductase complex subunit C</fullName>
        <ecNumber evidence="8">7.-.-.-</ecNumber>
    </recommendedName>
    <alternativeName>
        <fullName evidence="8">Rnf electron transport complex subunit C</fullName>
    </alternativeName>
</protein>
<dbReference type="HAMAP" id="MF_00461">
    <property type="entry name" value="RsxC_RnfC"/>
    <property type="match status" value="1"/>
</dbReference>
<dbReference type="NCBIfam" id="NF003454">
    <property type="entry name" value="PRK05035.1"/>
    <property type="match status" value="1"/>
</dbReference>
<comment type="subunit">
    <text evidence="8">The complex is composed of six subunits: RnfA, RnfB, RnfC, RnfD, RnfE and RnfG.</text>
</comment>
<keyword evidence="3 8" id="KW-0479">Metal-binding</keyword>
<accession>A0ABR4XN81</accession>
<dbReference type="InterPro" id="IPR037225">
    <property type="entry name" value="Nuo51_FMN-bd_sf"/>
</dbReference>
<dbReference type="InterPro" id="IPR011538">
    <property type="entry name" value="Nuo51_FMN-bd"/>
</dbReference>
<dbReference type="PANTHER" id="PTHR43034">
    <property type="entry name" value="ION-TRANSLOCATING OXIDOREDUCTASE COMPLEX SUBUNIT C"/>
    <property type="match status" value="1"/>
</dbReference>
<evidence type="ECO:0000256" key="3">
    <source>
        <dbReference type="ARBA" id="ARBA00022723"/>
    </source>
</evidence>
<sequence length="444" mass="47492">MLKTFRIGGIHPPEAKLSADAPIEVFHTTSTVTIPLGQHIGAPAEAVVKRGDSVKVGTLIGKSAGFISANIHSSVSGKVVKIDDIVDASGYKKPAIYIECDNEDTWEESIDRSSTLIKECNLSSKEIIDKVAAAGIVGLGGATFPSHVKLMPPKDSKAEILIINAVECEPYLTSDHRLMLEYADEVLVGTSILMKAIGVDRAVIGIENNKKDAIALLTQKASEYKGITIQPLKVKYPQGGEKQLIDAVTKRAVKSGQLPISEGAVVQNVGTAFAVYEAVQKNKPLVERVVTITGKRLARPSNLMVRIGTPLSSLISHVGEIPAGTGKIVSGGPMMGKALAQTSSPVTKGTSGVLLLPKADTKRKPMRNCIRCTKCVGVCPMGLNPAFLMRDVTFKNWDEAEKNNIVDCIECGSCSFTCPANRPLLDEIRLGKQKVMGIIRSRKS</sequence>
<evidence type="ECO:0000259" key="9">
    <source>
        <dbReference type="PROSITE" id="PS51379"/>
    </source>
</evidence>
<dbReference type="PANTHER" id="PTHR43034:SF2">
    <property type="entry name" value="ION-TRANSLOCATING OXIDOREDUCTASE COMPLEX SUBUNIT C"/>
    <property type="match status" value="1"/>
</dbReference>